<feature type="compositionally biased region" description="Polar residues" evidence="1">
    <location>
        <begin position="119"/>
        <end position="129"/>
    </location>
</feature>
<protein>
    <submittedName>
        <fullName evidence="2">Uncharacterized protein</fullName>
    </submittedName>
</protein>
<feature type="compositionally biased region" description="Basic and acidic residues" evidence="1">
    <location>
        <begin position="797"/>
        <end position="813"/>
    </location>
</feature>
<reference evidence="2" key="1">
    <citation type="journal article" date="2020" name="Nat. Commun.">
        <title>Large-scale genome sequencing of mycorrhizal fungi provides insights into the early evolution of symbiotic traits.</title>
        <authorList>
            <person name="Miyauchi S."/>
            <person name="Kiss E."/>
            <person name="Kuo A."/>
            <person name="Drula E."/>
            <person name="Kohler A."/>
            <person name="Sanchez-Garcia M."/>
            <person name="Morin E."/>
            <person name="Andreopoulos B."/>
            <person name="Barry K.W."/>
            <person name="Bonito G."/>
            <person name="Buee M."/>
            <person name="Carver A."/>
            <person name="Chen C."/>
            <person name="Cichocki N."/>
            <person name="Clum A."/>
            <person name="Culley D."/>
            <person name="Crous P.W."/>
            <person name="Fauchery L."/>
            <person name="Girlanda M."/>
            <person name="Hayes R.D."/>
            <person name="Keri Z."/>
            <person name="LaButti K."/>
            <person name="Lipzen A."/>
            <person name="Lombard V."/>
            <person name="Magnuson J."/>
            <person name="Maillard F."/>
            <person name="Murat C."/>
            <person name="Nolan M."/>
            <person name="Ohm R.A."/>
            <person name="Pangilinan J."/>
            <person name="Pereira M.F."/>
            <person name="Perotto S."/>
            <person name="Peter M."/>
            <person name="Pfister S."/>
            <person name="Riley R."/>
            <person name="Sitrit Y."/>
            <person name="Stielow J.B."/>
            <person name="Szollosi G."/>
            <person name="Zifcakova L."/>
            <person name="Stursova M."/>
            <person name="Spatafora J.W."/>
            <person name="Tedersoo L."/>
            <person name="Vaario L.M."/>
            <person name="Yamada A."/>
            <person name="Yan M."/>
            <person name="Wang P."/>
            <person name="Xu J."/>
            <person name="Bruns T."/>
            <person name="Baldrian P."/>
            <person name="Vilgalys R."/>
            <person name="Dunand C."/>
            <person name="Henrissat B."/>
            <person name="Grigoriev I.V."/>
            <person name="Hibbett D."/>
            <person name="Nagy L.G."/>
            <person name="Martin F.M."/>
        </authorList>
    </citation>
    <scope>NUCLEOTIDE SEQUENCE</scope>
    <source>
        <strain evidence="2">UP504</strain>
    </source>
</reference>
<evidence type="ECO:0000313" key="3">
    <source>
        <dbReference type="Proteomes" id="UP000886523"/>
    </source>
</evidence>
<dbReference type="EMBL" id="MU128910">
    <property type="protein sequence ID" value="KAF9520856.1"/>
    <property type="molecule type" value="Genomic_DNA"/>
</dbReference>
<dbReference type="AlphaFoldDB" id="A0A9P6BB01"/>
<sequence>MNSSSTEKGKRPESRSSYNDYHEDDEGDRYRRKRTDDYDEDHTARLSDDKRSTGTGSSGSAISRSSKEVDLVSGSDTEKERRSSDDFSSTPPANPRRSSPVRGSIRRRMVSAPSPPPTFTSQPNTLRQSSEAHEEPLSVSRESRRDEDTLSAPFGTSRYKKNPRRAPLPQEFREGALKAPRKRSRGETSASRRNARQVRPSTVREPSLRSAGSHSRWASEASASGGSATEVPHRYERRGGSAESPIATTSGGGGRSLVGEGFKAAGLSPRRERTESVFTPSSQKGVRASWANGSRISEPIRTAFRPPSRDGHGGDDERSPEVLHHRDSTDHIASSSAQRFQQNIRDAVGPSRPSTSAGTYAHDDPSRILPIPQRALSQARASPQDPGGERPRGSPTFGRGGTTANLADPLSPSVTRVRHHPDILMDALAMLEGHLSRLPPSSASQANDCIRSAQALVENSRILNSRLRVATSSALEEHIEAEVSSSEDEGHLLVAELWKSVGGEFRENMKISDELVRTLTVFFLSFGKILRDNATQHRRAGSAGSNDDITASSRNSLDGLRRLGDADSASDEWGRLDNRWVSESQNSSDGGRRSLDSRRSLDAYREFGSGRGKRVDLGLEPYVRSSTSMSLVRTPSSPTKQRTVYRERERERKPGVFSGFSSRKFFTARRSDQSPTLGNSSFSPDPNYSSPTPARPQSGSVRVPSRPHPFSSDRPPLSTVPSESHLTSSPEKRSRRSKTSTTSNATVRGSAILPSGGSALPTQLTTTSVVAGPPDGYRAHSSSLSRSSGSVIAASLHDPDSPTSEREQRKRTLSETSESYGDLSSPISVVSPTDRRGFRQARASLDPPREDRPREGRRKTIGGLFN</sequence>
<proteinExistence type="predicted"/>
<feature type="compositionally biased region" description="Basic and acidic residues" evidence="1">
    <location>
        <begin position="231"/>
        <end position="240"/>
    </location>
</feature>
<feature type="compositionally biased region" description="Polar residues" evidence="1">
    <location>
        <begin position="760"/>
        <end position="769"/>
    </location>
</feature>
<gene>
    <name evidence="2" type="ORF">BS47DRAFT_1426816</name>
</gene>
<feature type="compositionally biased region" description="Basic and acidic residues" evidence="1">
    <location>
        <begin position="41"/>
        <end position="52"/>
    </location>
</feature>
<accession>A0A9P6BB01</accession>
<feature type="compositionally biased region" description="Basic and acidic residues" evidence="1">
    <location>
        <begin position="130"/>
        <end position="148"/>
    </location>
</feature>
<feature type="compositionally biased region" description="Polar residues" evidence="1">
    <location>
        <begin position="331"/>
        <end position="344"/>
    </location>
</feature>
<feature type="compositionally biased region" description="Low complexity" evidence="1">
    <location>
        <begin position="779"/>
        <end position="795"/>
    </location>
</feature>
<comment type="caution">
    <text evidence="2">The sequence shown here is derived from an EMBL/GenBank/DDBJ whole genome shotgun (WGS) entry which is preliminary data.</text>
</comment>
<feature type="compositionally biased region" description="Low complexity" evidence="1">
    <location>
        <begin position="53"/>
        <end position="64"/>
    </location>
</feature>
<feature type="compositionally biased region" description="Basic and acidic residues" evidence="1">
    <location>
        <begin position="644"/>
        <end position="654"/>
    </location>
</feature>
<evidence type="ECO:0000313" key="2">
    <source>
        <dbReference type="EMBL" id="KAF9520856.1"/>
    </source>
</evidence>
<feature type="region of interest" description="Disordered" evidence="1">
    <location>
        <begin position="625"/>
        <end position="866"/>
    </location>
</feature>
<feature type="compositionally biased region" description="Polar residues" evidence="1">
    <location>
        <begin position="625"/>
        <end position="642"/>
    </location>
</feature>
<feature type="compositionally biased region" description="Basic and acidic residues" evidence="1">
    <location>
        <begin position="307"/>
        <end position="330"/>
    </location>
</feature>
<feature type="region of interest" description="Disordered" evidence="1">
    <location>
        <begin position="1"/>
        <end position="414"/>
    </location>
</feature>
<name>A0A9P6BB01_9AGAM</name>
<feature type="compositionally biased region" description="Low complexity" evidence="1">
    <location>
        <begin position="218"/>
        <end position="228"/>
    </location>
</feature>
<dbReference type="OrthoDB" id="3358078at2759"/>
<feature type="compositionally biased region" description="Basic and acidic residues" evidence="1">
    <location>
        <begin position="65"/>
        <end position="85"/>
    </location>
</feature>
<dbReference type="Proteomes" id="UP000886523">
    <property type="component" value="Unassembled WGS sequence"/>
</dbReference>
<organism evidence="2 3">
    <name type="scientific">Hydnum rufescens UP504</name>
    <dbReference type="NCBI Taxonomy" id="1448309"/>
    <lineage>
        <taxon>Eukaryota</taxon>
        <taxon>Fungi</taxon>
        <taxon>Dikarya</taxon>
        <taxon>Basidiomycota</taxon>
        <taxon>Agaricomycotina</taxon>
        <taxon>Agaricomycetes</taxon>
        <taxon>Cantharellales</taxon>
        <taxon>Hydnaceae</taxon>
        <taxon>Hydnum</taxon>
    </lineage>
</organism>
<keyword evidence="3" id="KW-1185">Reference proteome</keyword>
<evidence type="ECO:0000256" key="1">
    <source>
        <dbReference type="SAM" id="MobiDB-lite"/>
    </source>
</evidence>
<feature type="compositionally biased region" description="Polar residues" evidence="1">
    <location>
        <begin position="673"/>
        <end position="700"/>
    </location>
</feature>